<proteinExistence type="predicted"/>
<feature type="chain" id="PRO_5020696011" evidence="8">
    <location>
        <begin position="33"/>
        <end position="449"/>
    </location>
</feature>
<feature type="region of interest" description="Disordered" evidence="6">
    <location>
        <begin position="286"/>
        <end position="397"/>
    </location>
</feature>
<comment type="caution">
    <text evidence="11">The sequence shown here is derived from an EMBL/GenBank/DDBJ whole genome shotgun (WGS) entry which is preliminary data.</text>
</comment>
<dbReference type="SUPFAM" id="SSF49401">
    <property type="entry name" value="Bacterial adhesins"/>
    <property type="match status" value="2"/>
</dbReference>
<dbReference type="RefSeq" id="WP_129033341.1">
    <property type="nucleotide sequence ID" value="NZ_QXIL01000035.1"/>
</dbReference>
<evidence type="ECO:0000256" key="3">
    <source>
        <dbReference type="ARBA" id="ARBA00022525"/>
    </source>
</evidence>
<gene>
    <name evidence="11" type="ORF">DXH47_10975</name>
</gene>
<dbReference type="NCBIfam" id="TIGR01167">
    <property type="entry name" value="LPXTG_anchor"/>
    <property type="match status" value="1"/>
</dbReference>
<feature type="compositionally biased region" description="Low complexity" evidence="6">
    <location>
        <begin position="374"/>
        <end position="386"/>
    </location>
</feature>
<keyword evidence="7" id="KW-0812">Transmembrane</keyword>
<keyword evidence="12" id="KW-1185">Reference proteome</keyword>
<evidence type="ECO:0000259" key="9">
    <source>
        <dbReference type="Pfam" id="PF05737"/>
    </source>
</evidence>
<dbReference type="Gene3D" id="2.60.40.740">
    <property type="match status" value="1"/>
</dbReference>
<accession>A0A4Q0VF80</accession>
<protein>
    <submittedName>
        <fullName evidence="11">LPXTG cell wall anchor domain-containing protein</fullName>
    </submittedName>
</protein>
<evidence type="ECO:0000256" key="6">
    <source>
        <dbReference type="SAM" id="MobiDB-lite"/>
    </source>
</evidence>
<comment type="subcellular location">
    <subcellularLocation>
        <location evidence="1">Secreted</location>
        <location evidence="1">Cell wall</location>
        <topology evidence="1">Peptidoglycan-anchor</topology>
    </subcellularLocation>
</comment>
<sequence>MQRNHRGIKWLMALVSLVEFMGLGASLTSAHAATIDGSLYVTAAKVVNGPDFKPAETINVEYHLEFGNVALHSGDEITIPLPDNLKSSKTDTFDVTGPDGKTVIGTGTVDKGGQTVTVTLNEKVENLDDKVLDLYIATKYAGDEYGEQTVNFPNNHDDTINIVENTANLSKKGELQDNNTIKWTVLVNRQELEMANLKIHDTIGDNQTMVPGVTVSKAVWTSTTGYKREKPALSADKYQVSYTDDGFDLTFNDTVTDMYTIDYYTTVDDPSVIADGYVFKNRAELTWGSGSSGSREPEVANGKVSTTGSNSGNGNGTITGNEDQDGDGDIDENGDIDVDGDPDTGTVDTDEGTEDAVTTPTTPTKKQPAKKTTKQPTTTTKKQAVKGTSTTGTASHHVRPVVVTQGPTRVLHSANAKLPQTNEQTTSWATIGIGLLMGSGLWALIRRRP</sequence>
<evidence type="ECO:0000256" key="1">
    <source>
        <dbReference type="ARBA" id="ARBA00004168"/>
    </source>
</evidence>
<evidence type="ECO:0000256" key="2">
    <source>
        <dbReference type="ARBA" id="ARBA00022512"/>
    </source>
</evidence>
<feature type="transmembrane region" description="Helical" evidence="7">
    <location>
        <begin position="427"/>
        <end position="445"/>
    </location>
</feature>
<dbReference type="Proteomes" id="UP000290602">
    <property type="component" value="Unassembled WGS sequence"/>
</dbReference>
<dbReference type="EMBL" id="QXIL01000035">
    <property type="protein sequence ID" value="RXI76116.1"/>
    <property type="molecule type" value="Genomic_DNA"/>
</dbReference>
<reference evidence="11 12" key="1">
    <citation type="submission" date="2018-08" db="EMBL/GenBank/DDBJ databases">
        <title>Lactobacillus suantsai sp. nov., isolated from traditional fermented suan-tsai in Taiwan.</title>
        <authorList>
            <person name="Huang C.-H."/>
        </authorList>
    </citation>
    <scope>NUCLEOTIDE SEQUENCE [LARGE SCALE GENOMIC DNA]</scope>
    <source>
        <strain evidence="11 12">BCRC 12945</strain>
    </source>
</reference>
<organism evidence="11 12">
    <name type="scientific">Levilactobacillus suantsaii</name>
    <dbReference type="NCBI Taxonomy" id="2292255"/>
    <lineage>
        <taxon>Bacteria</taxon>
        <taxon>Bacillati</taxon>
        <taxon>Bacillota</taxon>
        <taxon>Bacilli</taxon>
        <taxon>Lactobacillales</taxon>
        <taxon>Lactobacillaceae</taxon>
        <taxon>Levilactobacillus</taxon>
    </lineage>
</organism>
<dbReference type="InterPro" id="IPR041171">
    <property type="entry name" value="SDR_Ig"/>
</dbReference>
<feature type="compositionally biased region" description="Low complexity" evidence="6">
    <location>
        <begin position="355"/>
        <end position="366"/>
    </location>
</feature>
<evidence type="ECO:0000256" key="4">
    <source>
        <dbReference type="ARBA" id="ARBA00022729"/>
    </source>
</evidence>
<dbReference type="AlphaFoldDB" id="A0A4Q0VF80"/>
<keyword evidence="5" id="KW-0572">Peptidoglycan-anchor</keyword>
<keyword evidence="4 8" id="KW-0732">Signal</keyword>
<dbReference type="Pfam" id="PF05737">
    <property type="entry name" value="Collagen_bind"/>
    <property type="match status" value="1"/>
</dbReference>
<name>A0A4Q0VF80_9LACO</name>
<evidence type="ECO:0000259" key="10">
    <source>
        <dbReference type="Pfam" id="PF17961"/>
    </source>
</evidence>
<feature type="domain" description="SDR-like Ig" evidence="10">
    <location>
        <begin position="53"/>
        <end position="139"/>
    </location>
</feature>
<evidence type="ECO:0000256" key="7">
    <source>
        <dbReference type="SAM" id="Phobius"/>
    </source>
</evidence>
<keyword evidence="7" id="KW-1133">Transmembrane helix</keyword>
<dbReference type="GO" id="GO:0005518">
    <property type="term" value="F:collagen binding"/>
    <property type="evidence" value="ECO:0007669"/>
    <property type="project" value="InterPro"/>
</dbReference>
<feature type="compositionally biased region" description="Acidic residues" evidence="6">
    <location>
        <begin position="322"/>
        <end position="354"/>
    </location>
</feature>
<feature type="domain" description="Collagen binding" evidence="9">
    <location>
        <begin position="168"/>
        <end position="286"/>
    </location>
</feature>
<dbReference type="GO" id="GO:0007155">
    <property type="term" value="P:cell adhesion"/>
    <property type="evidence" value="ECO:0007669"/>
    <property type="project" value="InterPro"/>
</dbReference>
<evidence type="ECO:0000256" key="8">
    <source>
        <dbReference type="SAM" id="SignalP"/>
    </source>
</evidence>
<feature type="signal peptide" evidence="8">
    <location>
        <begin position="1"/>
        <end position="32"/>
    </location>
</feature>
<dbReference type="InterPro" id="IPR008966">
    <property type="entry name" value="Adhesion_dom_sf"/>
</dbReference>
<evidence type="ECO:0000256" key="5">
    <source>
        <dbReference type="ARBA" id="ARBA00023088"/>
    </source>
</evidence>
<dbReference type="OrthoDB" id="2056845at2"/>
<keyword evidence="7" id="KW-0472">Membrane</keyword>
<dbReference type="InterPro" id="IPR011252">
    <property type="entry name" value="Fibrogen-bd_dom1"/>
</dbReference>
<evidence type="ECO:0000313" key="12">
    <source>
        <dbReference type="Proteomes" id="UP000290602"/>
    </source>
</evidence>
<keyword evidence="2" id="KW-0134">Cell wall</keyword>
<keyword evidence="3" id="KW-0964">Secreted</keyword>
<dbReference type="Pfam" id="PF17961">
    <property type="entry name" value="Big_8"/>
    <property type="match status" value="1"/>
</dbReference>
<evidence type="ECO:0000313" key="11">
    <source>
        <dbReference type="EMBL" id="RXI76116.1"/>
    </source>
</evidence>
<dbReference type="Gene3D" id="2.60.40.1280">
    <property type="match status" value="1"/>
</dbReference>
<dbReference type="InterPro" id="IPR008456">
    <property type="entry name" value="Collagen-bd_dom"/>
</dbReference>